<name>A0ABS3Q684_9GAMM</name>
<dbReference type="RefSeq" id="WP_208150451.1">
    <property type="nucleotide sequence ID" value="NZ_JAGETV010000018.1"/>
</dbReference>
<evidence type="ECO:0000313" key="3">
    <source>
        <dbReference type="Proteomes" id="UP000664835"/>
    </source>
</evidence>
<comment type="caution">
    <text evidence="2">The sequence shown here is derived from an EMBL/GenBank/DDBJ whole genome shotgun (WGS) entry which is preliminary data.</text>
</comment>
<organism evidence="2 3">
    <name type="scientific">Thiomicrorhabdus marina</name>
    <dbReference type="NCBI Taxonomy" id="2818442"/>
    <lineage>
        <taxon>Bacteria</taxon>
        <taxon>Pseudomonadati</taxon>
        <taxon>Pseudomonadota</taxon>
        <taxon>Gammaproteobacteria</taxon>
        <taxon>Thiotrichales</taxon>
        <taxon>Piscirickettsiaceae</taxon>
        <taxon>Thiomicrorhabdus</taxon>
    </lineage>
</organism>
<gene>
    <name evidence="2" type="ORF">J3998_09645</name>
</gene>
<keyword evidence="3" id="KW-1185">Reference proteome</keyword>
<evidence type="ECO:0000313" key="2">
    <source>
        <dbReference type="EMBL" id="MBO1927839.1"/>
    </source>
</evidence>
<dbReference type="EMBL" id="JAGETV010000018">
    <property type="protein sequence ID" value="MBO1927839.1"/>
    <property type="molecule type" value="Genomic_DNA"/>
</dbReference>
<dbReference type="InterPro" id="IPR007419">
    <property type="entry name" value="BFD-like_2Fe2S-bd_dom"/>
</dbReference>
<dbReference type="InterPro" id="IPR041854">
    <property type="entry name" value="BFD-like_2Fe2S-bd_dom_sf"/>
</dbReference>
<dbReference type="Proteomes" id="UP000664835">
    <property type="component" value="Unassembled WGS sequence"/>
</dbReference>
<dbReference type="Gene3D" id="1.10.10.1100">
    <property type="entry name" value="BFD-like [2Fe-2S]-binding domain"/>
    <property type="match status" value="1"/>
</dbReference>
<proteinExistence type="predicted"/>
<dbReference type="Pfam" id="PF04324">
    <property type="entry name" value="Fer2_BFD"/>
    <property type="match status" value="1"/>
</dbReference>
<accession>A0ABS3Q684</accession>
<protein>
    <submittedName>
        <fullName evidence="2">(2Fe-2S)-binding protein</fullName>
    </submittedName>
</protein>
<sequence>MNMHLCQKNYVQLLIEENPLICTCHHRYLNEILAVLPHHTNEDSEATVKLVQQLTGASTGCGSCLAKVEGIVQCYQAKPEIFTKDESVTTK</sequence>
<evidence type="ECO:0000259" key="1">
    <source>
        <dbReference type="Pfam" id="PF04324"/>
    </source>
</evidence>
<reference evidence="2 3" key="1">
    <citation type="submission" date="2021-03" db="EMBL/GenBank/DDBJ databases">
        <title>Thiomicrorhabdus sp.nov.,novel sulfur-oxidizing bacteria isolated from coastal sediment.</title>
        <authorList>
            <person name="Liu X."/>
        </authorList>
    </citation>
    <scope>NUCLEOTIDE SEQUENCE [LARGE SCALE GENOMIC DNA]</scope>
    <source>
        <strain evidence="2 3">6S2-11</strain>
    </source>
</reference>
<feature type="domain" description="BFD-like [2Fe-2S]-binding" evidence="1">
    <location>
        <begin position="20"/>
        <end position="72"/>
    </location>
</feature>